<dbReference type="EMBL" id="OOIL02001093">
    <property type="protein sequence ID" value="VFQ71941.1"/>
    <property type="molecule type" value="Genomic_DNA"/>
</dbReference>
<protein>
    <submittedName>
        <fullName evidence="1">Uncharacterized protein</fullName>
    </submittedName>
</protein>
<dbReference type="AlphaFoldDB" id="A0A484L6V7"/>
<accession>A0A484L6V7</accession>
<evidence type="ECO:0000313" key="1">
    <source>
        <dbReference type="EMBL" id="VFQ71941.1"/>
    </source>
</evidence>
<reference evidence="1 2" key="1">
    <citation type="submission" date="2018-04" db="EMBL/GenBank/DDBJ databases">
        <authorList>
            <person name="Vogel A."/>
        </authorList>
    </citation>
    <scope>NUCLEOTIDE SEQUENCE [LARGE SCALE GENOMIC DNA]</scope>
</reference>
<keyword evidence="2" id="KW-1185">Reference proteome</keyword>
<sequence length="70" mass="8364">MNGMEVRLGVGQRWVVRDKSFFLFFQLASKRTQKLRILGLHGKREKFALKFCNEVCYFFKSCNEICKRII</sequence>
<dbReference type="Proteomes" id="UP000595140">
    <property type="component" value="Unassembled WGS sequence"/>
</dbReference>
<name>A0A484L6V7_9ASTE</name>
<proteinExistence type="predicted"/>
<organism evidence="1 2">
    <name type="scientific">Cuscuta campestris</name>
    <dbReference type="NCBI Taxonomy" id="132261"/>
    <lineage>
        <taxon>Eukaryota</taxon>
        <taxon>Viridiplantae</taxon>
        <taxon>Streptophyta</taxon>
        <taxon>Embryophyta</taxon>
        <taxon>Tracheophyta</taxon>
        <taxon>Spermatophyta</taxon>
        <taxon>Magnoliopsida</taxon>
        <taxon>eudicotyledons</taxon>
        <taxon>Gunneridae</taxon>
        <taxon>Pentapetalae</taxon>
        <taxon>asterids</taxon>
        <taxon>lamiids</taxon>
        <taxon>Solanales</taxon>
        <taxon>Convolvulaceae</taxon>
        <taxon>Cuscuteae</taxon>
        <taxon>Cuscuta</taxon>
        <taxon>Cuscuta subgen. Grammica</taxon>
        <taxon>Cuscuta sect. Cleistogrammica</taxon>
    </lineage>
</organism>
<gene>
    <name evidence="1" type="ORF">CCAM_LOCUS13717</name>
</gene>
<evidence type="ECO:0000313" key="2">
    <source>
        <dbReference type="Proteomes" id="UP000595140"/>
    </source>
</evidence>